<evidence type="ECO:0000259" key="16">
    <source>
        <dbReference type="Pfam" id="PF04389"/>
    </source>
</evidence>
<evidence type="ECO:0000256" key="11">
    <source>
        <dbReference type="ARBA" id="ARBA00023049"/>
    </source>
</evidence>
<keyword evidence="4" id="KW-0645">Protease</keyword>
<keyword evidence="13" id="KW-0325">Glycoprotein</keyword>
<evidence type="ECO:0000256" key="2">
    <source>
        <dbReference type="ARBA" id="ARBA00004477"/>
    </source>
</evidence>
<dbReference type="SUPFAM" id="SSF53187">
    <property type="entry name" value="Zn-dependent exopeptidases"/>
    <property type="match status" value="1"/>
</dbReference>
<dbReference type="OrthoDB" id="76293at2759"/>
<dbReference type="CDD" id="cd03875">
    <property type="entry name" value="M28_Fxna_like"/>
    <property type="match status" value="1"/>
</dbReference>
<evidence type="ECO:0000256" key="9">
    <source>
        <dbReference type="ARBA" id="ARBA00022833"/>
    </source>
</evidence>
<dbReference type="Gene3D" id="3.40.630.10">
    <property type="entry name" value="Zn peptidases"/>
    <property type="match status" value="1"/>
</dbReference>
<dbReference type="InterPro" id="IPR045175">
    <property type="entry name" value="M28_fam"/>
</dbReference>
<comment type="subcellular location">
    <subcellularLocation>
        <location evidence="2">Endoplasmic reticulum membrane</location>
        <topology evidence="2">Multi-pass membrane protein</topology>
    </subcellularLocation>
</comment>
<feature type="domain" description="Endoplasmic reticulum metallopeptidase 1-like C-terminal" evidence="17">
    <location>
        <begin position="672"/>
        <end position="898"/>
    </location>
</feature>
<dbReference type="Proteomes" id="UP000594262">
    <property type="component" value="Unplaced"/>
</dbReference>
<dbReference type="GO" id="GO:0006508">
    <property type="term" value="P:proteolysis"/>
    <property type="evidence" value="ECO:0007669"/>
    <property type="project" value="UniProtKB-KW"/>
</dbReference>
<comment type="similarity">
    <text evidence="3">Belongs to the peptidase M28 family.</text>
</comment>
<keyword evidence="10 15" id="KW-1133">Transmembrane helix</keyword>
<feature type="domain" description="Endoplasmic reticulum metallopeptidase 1/1-A TM" evidence="18">
    <location>
        <begin position="442"/>
        <end position="657"/>
    </location>
</feature>
<dbReference type="Pfam" id="PF22249">
    <property type="entry name" value="ERMP1-TM"/>
    <property type="match status" value="1"/>
</dbReference>
<keyword evidence="11" id="KW-0482">Metalloprotease</keyword>
<feature type="transmembrane region" description="Helical" evidence="15">
    <location>
        <begin position="572"/>
        <end position="597"/>
    </location>
</feature>
<dbReference type="InterPro" id="IPR048024">
    <property type="entry name" value="Fxna-like_M28_dom"/>
</dbReference>
<dbReference type="PANTHER" id="PTHR12147">
    <property type="entry name" value="METALLOPEPTIDASE M28 FAMILY MEMBER"/>
    <property type="match status" value="1"/>
</dbReference>
<keyword evidence="7" id="KW-0378">Hydrolase</keyword>
<keyword evidence="20" id="KW-1185">Reference proteome</keyword>
<evidence type="ECO:0000256" key="10">
    <source>
        <dbReference type="ARBA" id="ARBA00022989"/>
    </source>
</evidence>
<evidence type="ECO:0000256" key="3">
    <source>
        <dbReference type="ARBA" id="ARBA00010918"/>
    </source>
</evidence>
<dbReference type="GO" id="GO:0046872">
    <property type="term" value="F:metal ion binding"/>
    <property type="evidence" value="ECO:0007669"/>
    <property type="project" value="UniProtKB-KW"/>
</dbReference>
<protein>
    <recommendedName>
        <fullName evidence="21">Endoplasmic reticulum metallopeptidase 1</fullName>
    </recommendedName>
</protein>
<name>A0A7M5V144_9CNID</name>
<accession>A0A7M5V144</accession>
<feature type="domain" description="Peptidase M28" evidence="16">
    <location>
        <begin position="162"/>
        <end position="357"/>
    </location>
</feature>
<keyword evidence="9" id="KW-0862">Zinc</keyword>
<dbReference type="GO" id="GO:0008235">
    <property type="term" value="F:metalloexopeptidase activity"/>
    <property type="evidence" value="ECO:0007669"/>
    <property type="project" value="InterPro"/>
</dbReference>
<feature type="transmembrane region" description="Helical" evidence="15">
    <location>
        <begin position="483"/>
        <end position="504"/>
    </location>
</feature>
<organism evidence="19 20">
    <name type="scientific">Clytia hemisphaerica</name>
    <dbReference type="NCBI Taxonomy" id="252671"/>
    <lineage>
        <taxon>Eukaryota</taxon>
        <taxon>Metazoa</taxon>
        <taxon>Cnidaria</taxon>
        <taxon>Hydrozoa</taxon>
        <taxon>Hydroidolina</taxon>
        <taxon>Leptothecata</taxon>
        <taxon>Obeliida</taxon>
        <taxon>Clytiidae</taxon>
        <taxon>Clytia</taxon>
    </lineage>
</organism>
<evidence type="ECO:0000256" key="4">
    <source>
        <dbReference type="ARBA" id="ARBA00022670"/>
    </source>
</evidence>
<evidence type="ECO:0008006" key="21">
    <source>
        <dbReference type="Google" id="ProtNLM"/>
    </source>
</evidence>
<dbReference type="PANTHER" id="PTHR12147:SF22">
    <property type="entry name" value="ENDOPLASMIC RETICULUM METALLOPEPTIDASE 1"/>
    <property type="match status" value="1"/>
</dbReference>
<dbReference type="InterPro" id="IPR053974">
    <property type="entry name" value="ERMP1_1-A_TM"/>
</dbReference>
<feature type="transmembrane region" description="Helical" evidence="15">
    <location>
        <begin position="397"/>
        <end position="416"/>
    </location>
</feature>
<dbReference type="InterPro" id="IPR007484">
    <property type="entry name" value="Peptidase_M28"/>
</dbReference>
<feature type="transmembrane region" description="Helical" evidence="15">
    <location>
        <begin position="516"/>
        <end position="534"/>
    </location>
</feature>
<feature type="transmembrane region" description="Helical" evidence="15">
    <location>
        <begin position="642"/>
        <end position="659"/>
    </location>
</feature>
<evidence type="ECO:0000256" key="13">
    <source>
        <dbReference type="ARBA" id="ARBA00023180"/>
    </source>
</evidence>
<evidence type="ECO:0000256" key="5">
    <source>
        <dbReference type="ARBA" id="ARBA00022692"/>
    </source>
</evidence>
<evidence type="ECO:0000256" key="7">
    <source>
        <dbReference type="ARBA" id="ARBA00022801"/>
    </source>
</evidence>
<feature type="compositionally biased region" description="Polar residues" evidence="14">
    <location>
        <begin position="15"/>
        <end position="33"/>
    </location>
</feature>
<feature type="region of interest" description="Disordered" evidence="14">
    <location>
        <begin position="1"/>
        <end position="33"/>
    </location>
</feature>
<evidence type="ECO:0000256" key="8">
    <source>
        <dbReference type="ARBA" id="ARBA00022824"/>
    </source>
</evidence>
<evidence type="ECO:0000256" key="12">
    <source>
        <dbReference type="ARBA" id="ARBA00023136"/>
    </source>
</evidence>
<dbReference type="EnsemblMetazoa" id="CLYHEMT001724.1">
    <property type="protein sequence ID" value="CLYHEMP001724.1"/>
    <property type="gene ID" value="CLYHEMG001724"/>
</dbReference>
<feature type="transmembrane region" description="Helical" evidence="15">
    <location>
        <begin position="38"/>
        <end position="59"/>
    </location>
</feature>
<evidence type="ECO:0000313" key="19">
    <source>
        <dbReference type="EnsemblMetazoa" id="CLYHEMP001724.1"/>
    </source>
</evidence>
<dbReference type="InterPro" id="IPR053973">
    <property type="entry name" value="ERMP1-like_C"/>
</dbReference>
<comment type="cofactor">
    <cofactor evidence="1">
        <name>Zn(2+)</name>
        <dbReference type="ChEBI" id="CHEBI:29105"/>
    </cofactor>
</comment>
<dbReference type="Pfam" id="PF04389">
    <property type="entry name" value="Peptidase_M28"/>
    <property type="match status" value="1"/>
</dbReference>
<keyword evidence="12 15" id="KW-0472">Membrane</keyword>
<reference evidence="19" key="1">
    <citation type="submission" date="2021-01" db="UniProtKB">
        <authorList>
            <consortium name="EnsemblMetazoa"/>
        </authorList>
    </citation>
    <scope>IDENTIFICATION</scope>
</reference>
<keyword evidence="5 15" id="KW-0812">Transmembrane</keyword>
<dbReference type="GO" id="GO:0005789">
    <property type="term" value="C:endoplasmic reticulum membrane"/>
    <property type="evidence" value="ECO:0007669"/>
    <property type="project" value="UniProtKB-SubCell"/>
</dbReference>
<evidence type="ECO:0000256" key="6">
    <source>
        <dbReference type="ARBA" id="ARBA00022723"/>
    </source>
</evidence>
<proteinExistence type="inferred from homology"/>
<evidence type="ECO:0000256" key="15">
    <source>
        <dbReference type="SAM" id="Phobius"/>
    </source>
</evidence>
<feature type="transmembrane region" description="Helical" evidence="15">
    <location>
        <begin position="612"/>
        <end position="630"/>
    </location>
</feature>
<evidence type="ECO:0000256" key="1">
    <source>
        <dbReference type="ARBA" id="ARBA00001947"/>
    </source>
</evidence>
<keyword evidence="6" id="KW-0479">Metal-binding</keyword>
<dbReference type="Pfam" id="PF22248">
    <property type="entry name" value="ERMP1_C"/>
    <property type="match status" value="1"/>
</dbReference>
<feature type="transmembrane region" description="Helical" evidence="15">
    <location>
        <begin position="437"/>
        <end position="463"/>
    </location>
</feature>
<dbReference type="FunFam" id="3.40.630.10:FF:000008">
    <property type="entry name" value="Endoplasmic reticulum metallopeptidase 1"/>
    <property type="match status" value="1"/>
</dbReference>
<evidence type="ECO:0000259" key="17">
    <source>
        <dbReference type="Pfam" id="PF22248"/>
    </source>
</evidence>
<feature type="transmembrane region" description="Helical" evidence="15">
    <location>
        <begin position="540"/>
        <end position="560"/>
    </location>
</feature>
<sequence>MATQGQGMRNRRNENQPPNIRNYTSETYKSSNKNKSSFGYGIPNFVGIVFFLISLYYAVFLTENFLPTPKPFSSSKEEFSAERAATHLFDITKLGPRTAGSYENDVSAVRVILKALKQIKLMANEAYDVDIDVQTETGDSFAFVRSGIINIGYTITYNNITNVVVKVSKKASVSSSYILINAHFDTVPNTEGASDDTVSCAVMLETLRTILQTNPDQINHGFIFLLNGAEEGPLAGSHAFIKHHKWKDLAKVVINLEAAGSGGREFVFQTGPEHPWILETYAKAAKYPYTSVVAQEIFQSGVIPSDTDFRVFVQYGGLVGIDFAFINNGYVYHTKYDSAKAIPNGSIQRAGENVLGVIKAMSMSPYLENPGEYKHGNTVFFDVLGSFIIHYPKRMQLLMNNITCIVVLLFFIQRLVRFKFSSTKEHVGIRHSTDQMSIGSTLLAMVIIILSWVAAIATAFTVAHLLVKLNVLNTWYSSPKFTIFLYGLPALFGMLLTHYIGNVIMRKVSNPSIPSFVYGHLLSHSLLLFIMNQYEIMSSFLLWFWIVSPLFFVAIGYDAVPFLPEKKEMGILCLHILGSAFPVMLTIYHGEVFYAFFGPLLGRTGTQLPGDYVMAVLSALMVFVCCSYFMNIYQHANNMKRFLVFIGIISLVPILYVVMGKMQPYSAKDPITPKRLFQVHMQRTFYGPDSQLLKEDSGIWVQPLDYIGIQPIQKIPFYKDMRSHKCDGAYCGLPYYYAMRKIIQEPYYLPGPKLDNTSPLTTSIYRKEMISRTITRFYFDFYVPAYGNIYLTPRDGVRLSDWSMYKTSDGHIYAMDDYMGEGKQAHYVLYSSGYYSTSWKFWLDLEKLDDTGTVNELADLGITRHYFPGKKSRFLYMSQKALPDWICDNSWMANYDHFTLA</sequence>
<evidence type="ECO:0000259" key="18">
    <source>
        <dbReference type="Pfam" id="PF22249"/>
    </source>
</evidence>
<evidence type="ECO:0000256" key="14">
    <source>
        <dbReference type="SAM" id="MobiDB-lite"/>
    </source>
</evidence>
<keyword evidence="8" id="KW-0256">Endoplasmic reticulum</keyword>
<dbReference type="AlphaFoldDB" id="A0A7M5V144"/>
<evidence type="ECO:0000313" key="20">
    <source>
        <dbReference type="Proteomes" id="UP000594262"/>
    </source>
</evidence>